<evidence type="ECO:0000256" key="6">
    <source>
        <dbReference type="ARBA" id="ARBA00023239"/>
    </source>
</evidence>
<dbReference type="InterPro" id="IPR029045">
    <property type="entry name" value="ClpP/crotonase-like_dom_sf"/>
</dbReference>
<dbReference type="PROSITE" id="PS00166">
    <property type="entry name" value="ENOYL_COA_HYDRATASE"/>
    <property type="match status" value="1"/>
</dbReference>
<proteinExistence type="inferred from homology"/>
<accession>A0AAD0NY21</accession>
<dbReference type="Gene3D" id="3.90.226.10">
    <property type="entry name" value="2-enoyl-CoA Hydratase, Chain A, domain 1"/>
    <property type="match status" value="1"/>
</dbReference>
<evidence type="ECO:0000256" key="1">
    <source>
        <dbReference type="ARBA" id="ARBA00002994"/>
    </source>
</evidence>
<dbReference type="GO" id="GO:0006635">
    <property type="term" value="P:fatty acid beta-oxidation"/>
    <property type="evidence" value="ECO:0007669"/>
    <property type="project" value="TreeGrafter"/>
</dbReference>
<evidence type="ECO:0000256" key="4">
    <source>
        <dbReference type="ARBA" id="ARBA00022832"/>
    </source>
</evidence>
<evidence type="ECO:0000256" key="10">
    <source>
        <dbReference type="ARBA" id="ARBA00073436"/>
    </source>
</evidence>
<evidence type="ECO:0000256" key="3">
    <source>
        <dbReference type="ARBA" id="ARBA00012076"/>
    </source>
</evidence>
<comment type="catalytic activity">
    <reaction evidence="7">
        <text>a (3S)-3-hydroxyacyl-CoA = a (2E)-enoyl-CoA + H2O</text>
        <dbReference type="Rhea" id="RHEA:16105"/>
        <dbReference type="ChEBI" id="CHEBI:15377"/>
        <dbReference type="ChEBI" id="CHEBI:57318"/>
        <dbReference type="ChEBI" id="CHEBI:58856"/>
        <dbReference type="EC" id="4.2.1.17"/>
    </reaction>
</comment>
<dbReference type="Gene3D" id="1.10.12.10">
    <property type="entry name" value="Lyase 2-enoyl-coa Hydratase, Chain A, domain 2"/>
    <property type="match status" value="1"/>
</dbReference>
<dbReference type="EC" id="4.2.1.17" evidence="3"/>
<evidence type="ECO:0000256" key="8">
    <source>
        <dbReference type="ARBA" id="ARBA00023717"/>
    </source>
</evidence>
<dbReference type="RefSeq" id="WP_004023639.1">
    <property type="nucleotide sequence ID" value="NZ_CABEIC010000002.1"/>
</dbReference>
<dbReference type="Proteomes" id="UP000247118">
    <property type="component" value="Chromosome"/>
</dbReference>
<dbReference type="CDD" id="cd06558">
    <property type="entry name" value="crotonase-like"/>
    <property type="match status" value="1"/>
</dbReference>
<sequence>MNTLDPRTPVVIGAGQINDRFGSDEYQGLSAVGLAAAAAEIAVADTHAAGRLSEAIDTVAGIRQFEISKPGVPVPLGRSNNYPRSVAKRLGADPARAILDVAGGQGPQHLVTEIAGEIAAGRSRVALLFGSEAMSTAQALVGAECPPDFTETVAGNLEDRGYGLSGVMSREFANHGLIGPPAQYALLENARRARLKLSRSAYAEEIGRLFAPFTAVAAVNPYAAAPTARTAEELMAVTGTNRLIADPYTRYVVSRDKVNQGAALVLTSIEAARELGVPEDRWVYLHGHADLRDRPIMDRPDLADSPVARLACELALEMAGITTADVTSWDFYSCFPVPVFMAAIDGLGLDADDPRGLTVTGGLPFFGGAGNNYSMHAIADTVDRARLRPGTFGFVGANGGILHKYSAGVYSTEPTPWRAEPYVERAMQAVVDNAAEVPQVTRAEGWSRIESYTILHGRQGARTGLLIGRLDDTNERFVARTAEDDELLGVLAETEQPIGKRFWAFNVAAGNRATTTPRARLPVRSTPGLFASHKHVAVARDNHLLVVTLNRPDARNALTPPAHEELDCIFDEFFDDPDLWVAIITGSGDQAFCAGNDLVYSATSGKPNYLPASGFAGLTHRRAMTKPVIAAVNGYALGGGFETALASHLCVADESAQFGLPEVRVGLIAAAGGVVRLPRAIPEKLALELLVTGRRIDAREAQALGLVNRIAPSGQALSVAKQLADEIMANSPTSVRLTLELHEKTRAIADVVTAVNARTSVMNDLFSTADLVEGMTAFADKRPPRWLNQ</sequence>
<dbReference type="Pfam" id="PF00378">
    <property type="entry name" value="ECH_1"/>
    <property type="match status" value="1"/>
</dbReference>
<dbReference type="Gene3D" id="3.40.47.10">
    <property type="match status" value="1"/>
</dbReference>
<dbReference type="GeneID" id="32689655"/>
<dbReference type="AlphaFoldDB" id="A0AAD0NY21"/>
<reference evidence="13 14" key="1">
    <citation type="submission" date="2018-05" db="EMBL/GenBank/DDBJ databases">
        <title>Complete genome sequence of Gordonia terrae NRRL B-16283.</title>
        <authorList>
            <person name="Garlena R.A."/>
            <person name="Russell D.A."/>
            <person name="Hatfull G.F."/>
        </authorList>
    </citation>
    <scope>NUCLEOTIDE SEQUENCE [LARGE SCALE GENOMIC DNA]</scope>
    <source>
        <strain evidence="13 14">NRRL B-16283</strain>
    </source>
</reference>
<dbReference type="InterPro" id="IPR018376">
    <property type="entry name" value="Enoyl-CoA_hyd/isom_CS"/>
</dbReference>
<feature type="domain" description="Thiolase-like protein type 1 additional C-terminal" evidence="12">
    <location>
        <begin position="427"/>
        <end position="502"/>
    </location>
</feature>
<dbReference type="KEGG" id="gta:BCM27_17630"/>
<evidence type="ECO:0000259" key="12">
    <source>
        <dbReference type="Pfam" id="PF18313"/>
    </source>
</evidence>
<dbReference type="PANTHER" id="PTHR11941">
    <property type="entry name" value="ENOYL-COA HYDRATASE-RELATED"/>
    <property type="match status" value="1"/>
</dbReference>
<dbReference type="InterPro" id="IPR016039">
    <property type="entry name" value="Thiolase-like"/>
</dbReference>
<dbReference type="Pfam" id="PF18313">
    <property type="entry name" value="TLP1_add_C"/>
    <property type="match status" value="1"/>
</dbReference>
<evidence type="ECO:0000256" key="7">
    <source>
        <dbReference type="ARBA" id="ARBA00023709"/>
    </source>
</evidence>
<evidence type="ECO:0000256" key="2">
    <source>
        <dbReference type="ARBA" id="ARBA00005254"/>
    </source>
</evidence>
<organism evidence="13 14">
    <name type="scientific">Gordonia terrae</name>
    <dbReference type="NCBI Taxonomy" id="2055"/>
    <lineage>
        <taxon>Bacteria</taxon>
        <taxon>Bacillati</taxon>
        <taxon>Actinomycetota</taxon>
        <taxon>Actinomycetes</taxon>
        <taxon>Mycobacteriales</taxon>
        <taxon>Gordoniaceae</taxon>
        <taxon>Gordonia</taxon>
    </lineage>
</organism>
<dbReference type="GO" id="GO:0016746">
    <property type="term" value="F:acyltransferase activity"/>
    <property type="evidence" value="ECO:0007669"/>
    <property type="project" value="InterPro"/>
</dbReference>
<dbReference type="InterPro" id="IPR014748">
    <property type="entry name" value="Enoyl-CoA_hydra_C"/>
</dbReference>
<evidence type="ECO:0000256" key="11">
    <source>
        <dbReference type="RuleBase" id="RU003707"/>
    </source>
</evidence>
<name>A0AAD0NY21_9ACTN</name>
<comment type="catalytic activity">
    <reaction evidence="8">
        <text>a 4-saturated-(3S)-3-hydroxyacyl-CoA = a (3E)-enoyl-CoA + H2O</text>
        <dbReference type="Rhea" id="RHEA:20724"/>
        <dbReference type="ChEBI" id="CHEBI:15377"/>
        <dbReference type="ChEBI" id="CHEBI:58521"/>
        <dbReference type="ChEBI" id="CHEBI:137480"/>
        <dbReference type="EC" id="4.2.1.17"/>
    </reaction>
</comment>
<evidence type="ECO:0000313" key="13">
    <source>
        <dbReference type="EMBL" id="AWO86916.1"/>
    </source>
</evidence>
<dbReference type="InterPro" id="IPR040771">
    <property type="entry name" value="TLP1_add_C"/>
</dbReference>
<dbReference type="NCBIfam" id="NF006105">
    <property type="entry name" value="PRK08257.1-4"/>
    <property type="match status" value="1"/>
</dbReference>
<dbReference type="EMBL" id="CP029604">
    <property type="protein sequence ID" value="AWO86916.1"/>
    <property type="molecule type" value="Genomic_DNA"/>
</dbReference>
<comment type="similarity">
    <text evidence="2 11">Belongs to the enoyl-CoA hydratase/isomerase family.</text>
</comment>
<dbReference type="FunFam" id="3.90.226.10:FF:000009">
    <property type="entry name" value="Carnitinyl-CoA dehydratase"/>
    <property type="match status" value="1"/>
</dbReference>
<dbReference type="Gene3D" id="2.40.50.840">
    <property type="match status" value="1"/>
</dbReference>
<keyword evidence="5" id="KW-0443">Lipid metabolism</keyword>
<dbReference type="SUPFAM" id="SSF53901">
    <property type="entry name" value="Thiolase-like"/>
    <property type="match status" value="1"/>
</dbReference>
<keyword evidence="6" id="KW-0456">Lyase</keyword>
<dbReference type="SUPFAM" id="SSF52096">
    <property type="entry name" value="ClpP/crotonase"/>
    <property type="match status" value="1"/>
</dbReference>
<evidence type="ECO:0000256" key="5">
    <source>
        <dbReference type="ARBA" id="ARBA00023098"/>
    </source>
</evidence>
<evidence type="ECO:0000256" key="9">
    <source>
        <dbReference type="ARBA" id="ARBA00039456"/>
    </source>
</evidence>
<keyword evidence="4" id="KW-0276">Fatty acid metabolism</keyword>
<comment type="function">
    <text evidence="1">Could possibly oxidize fatty acids using specific components.</text>
</comment>
<dbReference type="InterPro" id="IPR001753">
    <property type="entry name" value="Enoyl-CoA_hydra/iso"/>
</dbReference>
<dbReference type="PANTHER" id="PTHR11941:SF169">
    <property type="entry name" value="(7AS)-7A-METHYL-1,5-DIOXO-2,3,5,6,7,7A-HEXAHYDRO-1H-INDENE-CARBOXYL-COA HYDROLASE"/>
    <property type="match status" value="1"/>
</dbReference>
<gene>
    <name evidence="13" type="ORF">DLJ61_17815</name>
</gene>
<dbReference type="GO" id="GO:0004300">
    <property type="term" value="F:enoyl-CoA hydratase activity"/>
    <property type="evidence" value="ECO:0007669"/>
    <property type="project" value="UniProtKB-EC"/>
</dbReference>
<protein>
    <recommendedName>
        <fullName evidence="9">Probable enoyl-CoA hydratase EchA17</fullName>
        <ecNumber evidence="3">4.2.1.17</ecNumber>
    </recommendedName>
    <alternativeName>
        <fullName evidence="10">Probable enoyl-CoA hydratase echA17</fullName>
    </alternativeName>
</protein>
<evidence type="ECO:0000313" key="14">
    <source>
        <dbReference type="Proteomes" id="UP000247118"/>
    </source>
</evidence>